<comment type="subcellular location">
    <subcellularLocation>
        <location evidence="1 7">Periplasm</location>
    </subcellularLocation>
</comment>
<keyword evidence="10" id="KW-1185">Reference proteome</keyword>
<evidence type="ECO:0000256" key="4">
    <source>
        <dbReference type="ARBA" id="ARBA00022729"/>
    </source>
</evidence>
<accession>A0A193LKM6</accession>
<organism evidence="9 10">
    <name type="scientific">Woeseia oceani</name>
    <dbReference type="NCBI Taxonomy" id="1548547"/>
    <lineage>
        <taxon>Bacteria</taxon>
        <taxon>Pseudomonadati</taxon>
        <taxon>Pseudomonadota</taxon>
        <taxon>Gammaproteobacteria</taxon>
        <taxon>Woeseiales</taxon>
        <taxon>Woeseiaceae</taxon>
        <taxon>Woeseia</taxon>
    </lineage>
</organism>
<comment type="function">
    <text evidence="6 7">Involved in the assembly process of the P-ring formation. It may associate with FlgF on the rod constituting a structure essential for the P-ring assembly or may act as a modulator protein for the P-ring assembly.</text>
</comment>
<evidence type="ECO:0000259" key="8">
    <source>
        <dbReference type="SMART" id="SM00858"/>
    </source>
</evidence>
<dbReference type="EMBL" id="CP016268">
    <property type="protein sequence ID" value="ANO53067.1"/>
    <property type="molecule type" value="Genomic_DNA"/>
</dbReference>
<dbReference type="NCBIfam" id="TIGR03170">
    <property type="entry name" value="flgA_cterm"/>
    <property type="match status" value="1"/>
</dbReference>
<keyword evidence="5 7" id="KW-0574">Periplasm</keyword>
<protein>
    <recommendedName>
        <fullName evidence="3 7">Flagella basal body P-ring formation protein FlgA</fullName>
    </recommendedName>
</protein>
<feature type="chain" id="PRO_5008443590" description="Flagella basal body P-ring formation protein FlgA" evidence="7">
    <location>
        <begin position="19"/>
        <end position="230"/>
    </location>
</feature>
<keyword evidence="4 7" id="KW-0732">Signal</keyword>
<evidence type="ECO:0000256" key="1">
    <source>
        <dbReference type="ARBA" id="ARBA00004418"/>
    </source>
</evidence>
<evidence type="ECO:0000256" key="7">
    <source>
        <dbReference type="RuleBase" id="RU362063"/>
    </source>
</evidence>
<dbReference type="Gene3D" id="3.90.1210.10">
    <property type="entry name" value="Antifreeze-like/N-acetylneuraminic acid synthase C-terminal domain"/>
    <property type="match status" value="1"/>
</dbReference>
<proteinExistence type="inferred from homology"/>
<evidence type="ECO:0000313" key="9">
    <source>
        <dbReference type="EMBL" id="ANO53067.1"/>
    </source>
</evidence>
<dbReference type="InterPro" id="IPR013974">
    <property type="entry name" value="SAF"/>
</dbReference>
<dbReference type="GO" id="GO:0044780">
    <property type="term" value="P:bacterial-type flagellum assembly"/>
    <property type="evidence" value="ECO:0007669"/>
    <property type="project" value="InterPro"/>
</dbReference>
<gene>
    <name evidence="9" type="ORF">BA177_07240</name>
</gene>
<evidence type="ECO:0000313" key="10">
    <source>
        <dbReference type="Proteomes" id="UP000092695"/>
    </source>
</evidence>
<keyword evidence="7" id="KW-1005">Bacterial flagellum biogenesis</keyword>
<dbReference type="InterPro" id="IPR039246">
    <property type="entry name" value="Flagellar_FlgA"/>
</dbReference>
<dbReference type="Pfam" id="PF13144">
    <property type="entry name" value="ChapFlgA"/>
    <property type="match status" value="1"/>
</dbReference>
<reference evidence="9 10" key="1">
    <citation type="submission" date="2016-06" db="EMBL/GenBank/DDBJ databases">
        <title>Complete genome sequence of a deep-branching marine Gamma Proteobacterium Woeseia oceani type strain XK5.</title>
        <authorList>
            <person name="Mu D."/>
            <person name="Du Z."/>
        </authorList>
    </citation>
    <scope>NUCLEOTIDE SEQUENCE [LARGE SCALE GENOMIC DNA]</scope>
    <source>
        <strain evidence="9 10">XK5</strain>
    </source>
</reference>
<dbReference type="PANTHER" id="PTHR36307:SF1">
    <property type="entry name" value="FLAGELLA BASAL BODY P-RING FORMATION PROTEIN FLGA"/>
    <property type="match status" value="1"/>
</dbReference>
<feature type="signal peptide" evidence="7">
    <location>
        <begin position="1"/>
        <end position="18"/>
    </location>
</feature>
<dbReference type="GO" id="GO:0042597">
    <property type="term" value="C:periplasmic space"/>
    <property type="evidence" value="ECO:0007669"/>
    <property type="project" value="UniProtKB-SubCell"/>
</dbReference>
<dbReference type="Pfam" id="PF17656">
    <property type="entry name" value="ChapFlgA_N"/>
    <property type="match status" value="1"/>
</dbReference>
<dbReference type="SMART" id="SM00858">
    <property type="entry name" value="SAF"/>
    <property type="match status" value="1"/>
</dbReference>
<dbReference type="KEGG" id="woc:BA177_07240"/>
<dbReference type="Gene3D" id="2.30.30.760">
    <property type="match status" value="1"/>
</dbReference>
<dbReference type="AlphaFoldDB" id="A0A193LKM6"/>
<keyword evidence="9" id="KW-0282">Flagellum</keyword>
<comment type="similarity">
    <text evidence="2 7">Belongs to the FlgA family.</text>
</comment>
<dbReference type="RefSeq" id="WP_068619035.1">
    <property type="nucleotide sequence ID" value="NZ_CP016268.1"/>
</dbReference>
<dbReference type="PANTHER" id="PTHR36307">
    <property type="entry name" value="FLAGELLA BASAL BODY P-RING FORMATION PROTEIN FLGA"/>
    <property type="match status" value="1"/>
</dbReference>
<dbReference type="STRING" id="1548547.BA177_07240"/>
<keyword evidence="9" id="KW-0969">Cilium</keyword>
<keyword evidence="9" id="KW-0966">Cell projection</keyword>
<evidence type="ECO:0000256" key="2">
    <source>
        <dbReference type="ARBA" id="ARBA00010474"/>
    </source>
</evidence>
<sequence>MQATQLWWILCLAPFAAAAEQNDGLQALAEIERTAEAFLAARATGGTASAVPLDQRLRLASCEQPLQAYLRDGAKIRQRTIVGVRCTGPQPWKVYVPVNIVVTETVLVLANNLPRGHALTAADLKREKRDVSRLPGGYLASIDEAVGHRLKQSLRAGNIVTPGALQAALLIRRGQTVTLNAATDAISIRMTGKALMDGALNQRIRVENTSSGRVVEGIVRSAERVEVLVQ</sequence>
<name>A0A193LKM6_9GAMM</name>
<dbReference type="InterPro" id="IPR041231">
    <property type="entry name" value="FlgA_N"/>
</dbReference>
<evidence type="ECO:0000256" key="5">
    <source>
        <dbReference type="ARBA" id="ARBA00022764"/>
    </source>
</evidence>
<evidence type="ECO:0000256" key="3">
    <source>
        <dbReference type="ARBA" id="ARBA00014754"/>
    </source>
</evidence>
<feature type="domain" description="SAF" evidence="8">
    <location>
        <begin position="104"/>
        <end position="166"/>
    </location>
</feature>
<dbReference type="CDD" id="cd11614">
    <property type="entry name" value="SAF_CpaB_FlgA_like"/>
    <property type="match status" value="1"/>
</dbReference>
<evidence type="ECO:0000256" key="6">
    <source>
        <dbReference type="ARBA" id="ARBA00025643"/>
    </source>
</evidence>
<dbReference type="Proteomes" id="UP000092695">
    <property type="component" value="Chromosome"/>
</dbReference>
<dbReference type="InterPro" id="IPR017585">
    <property type="entry name" value="SAF_FlgA"/>
</dbReference>